<dbReference type="Proteomes" id="UP000772434">
    <property type="component" value="Unassembled WGS sequence"/>
</dbReference>
<dbReference type="EMBL" id="JADNRY010000055">
    <property type="protein sequence ID" value="KAF9068980.1"/>
    <property type="molecule type" value="Genomic_DNA"/>
</dbReference>
<reference evidence="1" key="1">
    <citation type="submission" date="2020-11" db="EMBL/GenBank/DDBJ databases">
        <authorList>
            <consortium name="DOE Joint Genome Institute"/>
            <person name="Ahrendt S."/>
            <person name="Riley R."/>
            <person name="Andreopoulos W."/>
            <person name="Labutti K."/>
            <person name="Pangilinan J."/>
            <person name="Ruiz-Duenas F.J."/>
            <person name="Barrasa J.M."/>
            <person name="Sanchez-Garcia M."/>
            <person name="Camarero S."/>
            <person name="Miyauchi S."/>
            <person name="Serrano A."/>
            <person name="Linde D."/>
            <person name="Babiker R."/>
            <person name="Drula E."/>
            <person name="Ayuso-Fernandez I."/>
            <person name="Pacheco R."/>
            <person name="Padilla G."/>
            <person name="Ferreira P."/>
            <person name="Barriuso J."/>
            <person name="Kellner H."/>
            <person name="Castanera R."/>
            <person name="Alfaro M."/>
            <person name="Ramirez L."/>
            <person name="Pisabarro A.G."/>
            <person name="Kuo A."/>
            <person name="Tritt A."/>
            <person name="Lipzen A."/>
            <person name="He G."/>
            <person name="Yan M."/>
            <person name="Ng V."/>
            <person name="Cullen D."/>
            <person name="Martin F."/>
            <person name="Rosso M.-N."/>
            <person name="Henrissat B."/>
            <person name="Hibbett D."/>
            <person name="Martinez A.T."/>
            <person name="Grigoriev I.V."/>
        </authorList>
    </citation>
    <scope>NUCLEOTIDE SEQUENCE</scope>
    <source>
        <strain evidence="1">AH 40177</strain>
    </source>
</reference>
<organism evidence="1 2">
    <name type="scientific">Rhodocollybia butyracea</name>
    <dbReference type="NCBI Taxonomy" id="206335"/>
    <lineage>
        <taxon>Eukaryota</taxon>
        <taxon>Fungi</taxon>
        <taxon>Dikarya</taxon>
        <taxon>Basidiomycota</taxon>
        <taxon>Agaricomycotina</taxon>
        <taxon>Agaricomycetes</taxon>
        <taxon>Agaricomycetidae</taxon>
        <taxon>Agaricales</taxon>
        <taxon>Marasmiineae</taxon>
        <taxon>Omphalotaceae</taxon>
        <taxon>Rhodocollybia</taxon>
    </lineage>
</organism>
<evidence type="ECO:0000313" key="2">
    <source>
        <dbReference type="Proteomes" id="UP000772434"/>
    </source>
</evidence>
<name>A0A9P5PVT3_9AGAR</name>
<protein>
    <submittedName>
        <fullName evidence="1">Uncharacterized protein</fullName>
    </submittedName>
</protein>
<sequence length="155" mass="17185">MGDSVESAASADDQQLAVHLLCLPLELVASAFQNIEWMSCHSWPTQGSLLVDVNRTKSHGKSWLPHFFGMDNVPLNITDAIQLGKNTIRCIQLSSLQHLFAIHASVARPTAAEVEEEPSVIKEAPFDHRASEQPDNTPIHTQPEEFMLDIKIDYG</sequence>
<comment type="caution">
    <text evidence="1">The sequence shown here is derived from an EMBL/GenBank/DDBJ whole genome shotgun (WGS) entry which is preliminary data.</text>
</comment>
<evidence type="ECO:0000313" key="1">
    <source>
        <dbReference type="EMBL" id="KAF9068980.1"/>
    </source>
</evidence>
<keyword evidence="2" id="KW-1185">Reference proteome</keyword>
<gene>
    <name evidence="1" type="ORF">BDP27DRAFT_1326235</name>
</gene>
<dbReference type="AlphaFoldDB" id="A0A9P5PVT3"/>
<accession>A0A9P5PVT3</accession>
<proteinExistence type="predicted"/>
<dbReference type="OrthoDB" id="432299at2759"/>